<proteinExistence type="predicted"/>
<name>A0AAV8XK76_9CUCU</name>
<evidence type="ECO:0000313" key="2">
    <source>
        <dbReference type="Proteomes" id="UP001162156"/>
    </source>
</evidence>
<sequence>MFALTACDLIIPINNVDVENAVGNIHLKIIKPAKVYAYYVMELIIRQLVKNVQSTKNKLQ</sequence>
<organism evidence="1 2">
    <name type="scientific">Rhamnusium bicolor</name>
    <dbReference type="NCBI Taxonomy" id="1586634"/>
    <lineage>
        <taxon>Eukaryota</taxon>
        <taxon>Metazoa</taxon>
        <taxon>Ecdysozoa</taxon>
        <taxon>Arthropoda</taxon>
        <taxon>Hexapoda</taxon>
        <taxon>Insecta</taxon>
        <taxon>Pterygota</taxon>
        <taxon>Neoptera</taxon>
        <taxon>Endopterygota</taxon>
        <taxon>Coleoptera</taxon>
        <taxon>Polyphaga</taxon>
        <taxon>Cucujiformia</taxon>
        <taxon>Chrysomeloidea</taxon>
        <taxon>Cerambycidae</taxon>
        <taxon>Lepturinae</taxon>
        <taxon>Rhagiini</taxon>
        <taxon>Rhamnusium</taxon>
    </lineage>
</organism>
<comment type="caution">
    <text evidence="1">The sequence shown here is derived from an EMBL/GenBank/DDBJ whole genome shotgun (WGS) entry which is preliminary data.</text>
</comment>
<protein>
    <submittedName>
        <fullName evidence="1">Uncharacterized protein</fullName>
    </submittedName>
</protein>
<dbReference type="Proteomes" id="UP001162156">
    <property type="component" value="Unassembled WGS sequence"/>
</dbReference>
<accession>A0AAV8XK76</accession>
<dbReference type="AlphaFoldDB" id="A0AAV8XK76"/>
<gene>
    <name evidence="1" type="ORF">NQ314_011279</name>
</gene>
<evidence type="ECO:0000313" key="1">
    <source>
        <dbReference type="EMBL" id="KAJ8938965.1"/>
    </source>
</evidence>
<dbReference type="EMBL" id="JANEYF010003131">
    <property type="protein sequence ID" value="KAJ8938965.1"/>
    <property type="molecule type" value="Genomic_DNA"/>
</dbReference>
<reference evidence="1" key="1">
    <citation type="journal article" date="2023" name="Insect Mol. Biol.">
        <title>Genome sequencing provides insights into the evolution of gene families encoding plant cell wall-degrading enzymes in longhorned beetles.</title>
        <authorList>
            <person name="Shin N.R."/>
            <person name="Okamura Y."/>
            <person name="Kirsch R."/>
            <person name="Pauchet Y."/>
        </authorList>
    </citation>
    <scope>NUCLEOTIDE SEQUENCE</scope>
    <source>
        <strain evidence="1">RBIC_L_NR</strain>
    </source>
</reference>
<keyword evidence="2" id="KW-1185">Reference proteome</keyword>